<evidence type="ECO:0000313" key="8">
    <source>
        <dbReference type="Proteomes" id="UP000177026"/>
    </source>
</evidence>
<dbReference type="InterPro" id="IPR052165">
    <property type="entry name" value="Membrane_assoc_protease"/>
</dbReference>
<dbReference type="EMBL" id="MFZI01000058">
    <property type="protein sequence ID" value="OGK19054.1"/>
    <property type="molecule type" value="Genomic_DNA"/>
</dbReference>
<dbReference type="AlphaFoldDB" id="A0A1F7GJR3"/>
<feature type="transmembrane region" description="Helical" evidence="5">
    <location>
        <begin position="6"/>
        <end position="25"/>
    </location>
</feature>
<gene>
    <name evidence="7" type="ORF">A2866_00415</name>
</gene>
<dbReference type="InterPro" id="IPR002810">
    <property type="entry name" value="NfeD-like_C"/>
</dbReference>
<evidence type="ECO:0000256" key="3">
    <source>
        <dbReference type="ARBA" id="ARBA00022989"/>
    </source>
</evidence>
<proteinExistence type="predicted"/>
<keyword evidence="3 5" id="KW-1133">Transmembrane helix</keyword>
<evidence type="ECO:0000256" key="2">
    <source>
        <dbReference type="ARBA" id="ARBA00022692"/>
    </source>
</evidence>
<evidence type="ECO:0000313" key="7">
    <source>
        <dbReference type="EMBL" id="OGK19054.1"/>
    </source>
</evidence>
<evidence type="ECO:0000256" key="1">
    <source>
        <dbReference type="ARBA" id="ARBA00004141"/>
    </source>
</evidence>
<feature type="domain" description="NfeD-like C-terminal" evidence="6">
    <location>
        <begin position="90"/>
        <end position="143"/>
    </location>
</feature>
<sequence length="143" mass="15444">MDRLDWNNLLIISGLVLIVVEVALGAATGFDLLLIGVIFIVSGGLGILLHSTTYSLVSIAALSFLYLLIGRKFIKKALTIETKSTNVDNVLHRKGLVTKEITAKKAGQVKIEGEIWRANSDKTIDVGKEIVVESVSGLTLKVK</sequence>
<organism evidence="7 8">
    <name type="scientific">Candidatus Roizmanbacteria bacterium RIFCSPHIGHO2_01_FULL_39_8</name>
    <dbReference type="NCBI Taxonomy" id="1802033"/>
    <lineage>
        <taxon>Bacteria</taxon>
        <taxon>Candidatus Roizmaniibacteriota</taxon>
    </lineage>
</organism>
<accession>A0A1F7GJR3</accession>
<reference evidence="7 8" key="1">
    <citation type="journal article" date="2016" name="Nat. Commun.">
        <title>Thousands of microbial genomes shed light on interconnected biogeochemical processes in an aquifer system.</title>
        <authorList>
            <person name="Anantharaman K."/>
            <person name="Brown C.T."/>
            <person name="Hug L.A."/>
            <person name="Sharon I."/>
            <person name="Castelle C.J."/>
            <person name="Probst A.J."/>
            <person name="Thomas B.C."/>
            <person name="Singh A."/>
            <person name="Wilkins M.J."/>
            <person name="Karaoz U."/>
            <person name="Brodie E.L."/>
            <person name="Williams K.H."/>
            <person name="Hubbard S.S."/>
            <person name="Banfield J.F."/>
        </authorList>
    </citation>
    <scope>NUCLEOTIDE SEQUENCE [LARGE SCALE GENOMIC DNA]</scope>
</reference>
<dbReference type="Proteomes" id="UP000177026">
    <property type="component" value="Unassembled WGS sequence"/>
</dbReference>
<keyword evidence="2 5" id="KW-0812">Transmembrane</keyword>
<comment type="caution">
    <text evidence="7">The sequence shown here is derived from an EMBL/GenBank/DDBJ whole genome shotgun (WGS) entry which is preliminary data.</text>
</comment>
<evidence type="ECO:0000259" key="6">
    <source>
        <dbReference type="Pfam" id="PF01957"/>
    </source>
</evidence>
<evidence type="ECO:0000256" key="5">
    <source>
        <dbReference type="SAM" id="Phobius"/>
    </source>
</evidence>
<protein>
    <recommendedName>
        <fullName evidence="6">NfeD-like C-terminal domain-containing protein</fullName>
    </recommendedName>
</protein>
<dbReference type="InterPro" id="IPR012340">
    <property type="entry name" value="NA-bd_OB-fold"/>
</dbReference>
<dbReference type="SUPFAM" id="SSF141322">
    <property type="entry name" value="NfeD domain-like"/>
    <property type="match status" value="1"/>
</dbReference>
<feature type="transmembrane region" description="Helical" evidence="5">
    <location>
        <begin position="56"/>
        <end position="74"/>
    </location>
</feature>
<dbReference type="GO" id="GO:0005886">
    <property type="term" value="C:plasma membrane"/>
    <property type="evidence" value="ECO:0007669"/>
    <property type="project" value="TreeGrafter"/>
</dbReference>
<dbReference type="Pfam" id="PF01957">
    <property type="entry name" value="NfeD"/>
    <property type="match status" value="1"/>
</dbReference>
<keyword evidence="4 5" id="KW-0472">Membrane</keyword>
<dbReference type="PANTHER" id="PTHR33507:SF3">
    <property type="entry name" value="INNER MEMBRANE PROTEIN YBBJ"/>
    <property type="match status" value="1"/>
</dbReference>
<name>A0A1F7GJR3_9BACT</name>
<comment type="subcellular location">
    <subcellularLocation>
        <location evidence="1">Membrane</location>
        <topology evidence="1">Multi-pass membrane protein</topology>
    </subcellularLocation>
</comment>
<dbReference type="Gene3D" id="2.40.50.140">
    <property type="entry name" value="Nucleic acid-binding proteins"/>
    <property type="match status" value="1"/>
</dbReference>
<evidence type="ECO:0000256" key="4">
    <source>
        <dbReference type="ARBA" id="ARBA00023136"/>
    </source>
</evidence>
<dbReference type="PANTHER" id="PTHR33507">
    <property type="entry name" value="INNER MEMBRANE PROTEIN YBBJ"/>
    <property type="match status" value="1"/>
</dbReference>